<dbReference type="RefSeq" id="WP_138412113.1">
    <property type="nucleotide sequence ID" value="NZ_QLAF01000008.1"/>
</dbReference>
<dbReference type="GO" id="GO:0005886">
    <property type="term" value="C:plasma membrane"/>
    <property type="evidence" value="ECO:0007669"/>
    <property type="project" value="UniProtKB-SubCell"/>
</dbReference>
<evidence type="ECO:0000313" key="8">
    <source>
        <dbReference type="EMBL" id="TLX62703.1"/>
    </source>
</evidence>
<evidence type="ECO:0000259" key="7">
    <source>
        <dbReference type="Pfam" id="PF13396"/>
    </source>
</evidence>
<name>A0A5R9QD61_9GAMM</name>
<evidence type="ECO:0000256" key="2">
    <source>
        <dbReference type="ARBA" id="ARBA00022475"/>
    </source>
</evidence>
<dbReference type="Proteomes" id="UP000306753">
    <property type="component" value="Unassembled WGS sequence"/>
</dbReference>
<comment type="caution">
    <text evidence="8">The sequence shown here is derived from an EMBL/GenBank/DDBJ whole genome shotgun (WGS) entry which is preliminary data.</text>
</comment>
<keyword evidence="5 6" id="KW-0472">Membrane</keyword>
<proteinExistence type="predicted"/>
<feature type="transmembrane region" description="Helical" evidence="6">
    <location>
        <begin position="6"/>
        <end position="27"/>
    </location>
</feature>
<keyword evidence="4 6" id="KW-1133">Transmembrane helix</keyword>
<keyword evidence="3 6" id="KW-0812">Transmembrane</keyword>
<keyword evidence="2" id="KW-1003">Cell membrane</keyword>
<keyword evidence="9" id="KW-1185">Reference proteome</keyword>
<evidence type="ECO:0000256" key="5">
    <source>
        <dbReference type="ARBA" id="ARBA00023136"/>
    </source>
</evidence>
<dbReference type="EMBL" id="QLAG01000018">
    <property type="protein sequence ID" value="TLX62703.1"/>
    <property type="molecule type" value="Genomic_DNA"/>
</dbReference>
<evidence type="ECO:0000256" key="6">
    <source>
        <dbReference type="SAM" id="Phobius"/>
    </source>
</evidence>
<dbReference type="Pfam" id="PF13396">
    <property type="entry name" value="PLDc_N"/>
    <property type="match status" value="1"/>
</dbReference>
<protein>
    <recommendedName>
        <fullName evidence="7">Cardiolipin synthase N-terminal domain-containing protein</fullName>
    </recommendedName>
</protein>
<evidence type="ECO:0000313" key="9">
    <source>
        <dbReference type="Proteomes" id="UP000306753"/>
    </source>
</evidence>
<dbReference type="InterPro" id="IPR027379">
    <property type="entry name" value="CLS_N"/>
</dbReference>
<comment type="subcellular location">
    <subcellularLocation>
        <location evidence="1">Cell membrane</location>
        <topology evidence="1">Multi-pass membrane protein</topology>
    </subcellularLocation>
</comment>
<evidence type="ECO:0000256" key="3">
    <source>
        <dbReference type="ARBA" id="ARBA00022692"/>
    </source>
</evidence>
<evidence type="ECO:0000256" key="4">
    <source>
        <dbReference type="ARBA" id="ARBA00022989"/>
    </source>
</evidence>
<evidence type="ECO:0000256" key="1">
    <source>
        <dbReference type="ARBA" id="ARBA00004651"/>
    </source>
</evidence>
<gene>
    <name evidence="8" type="ORF">DN820_14785</name>
</gene>
<feature type="domain" description="Cardiolipin synthase N-terminal" evidence="7">
    <location>
        <begin position="19"/>
        <end position="60"/>
    </location>
</feature>
<dbReference type="AlphaFoldDB" id="A0A5R9QD61"/>
<feature type="transmembrane region" description="Helical" evidence="6">
    <location>
        <begin position="39"/>
        <end position="58"/>
    </location>
</feature>
<accession>A0A5R9QD61</accession>
<sequence length="74" mass="7803">MSDAFSYLAIIGAVAIILLDLWAIVSVFRSDRGVGAKALWAIGISLFPIVGLIVWAIAGPRAAKAGPVWRSPEP</sequence>
<organism evidence="8 9">
    <name type="scientific">Stutzerimonas nosocomialis</name>
    <dbReference type="NCBI Taxonomy" id="1056496"/>
    <lineage>
        <taxon>Bacteria</taxon>
        <taxon>Pseudomonadati</taxon>
        <taxon>Pseudomonadota</taxon>
        <taxon>Gammaproteobacteria</taxon>
        <taxon>Pseudomonadales</taxon>
        <taxon>Pseudomonadaceae</taxon>
        <taxon>Stutzerimonas</taxon>
    </lineage>
</organism>
<reference evidence="8 9" key="1">
    <citation type="journal article" date="2017" name="Eur. J. Clin. Microbiol. Infect. Dis.">
        <title>Uncommonly isolated clinical Pseudomonas: identification and phylogenetic assignation.</title>
        <authorList>
            <person name="Mulet M."/>
            <person name="Gomila M."/>
            <person name="Ramirez A."/>
            <person name="Cardew S."/>
            <person name="Moore E.R."/>
            <person name="Lalucat J."/>
            <person name="Garcia-Valdes E."/>
        </authorList>
    </citation>
    <scope>NUCLEOTIDE SEQUENCE [LARGE SCALE GENOMIC DNA]</scope>
    <source>
        <strain evidence="8 9">SD129</strain>
    </source>
</reference>